<gene>
    <name evidence="3" type="ORF">IV203_016602</name>
</gene>
<feature type="compositionally biased region" description="Acidic residues" evidence="1">
    <location>
        <begin position="211"/>
        <end position="247"/>
    </location>
</feature>
<evidence type="ECO:0000313" key="3">
    <source>
        <dbReference type="EMBL" id="KAG7347897.1"/>
    </source>
</evidence>
<evidence type="ECO:0000256" key="1">
    <source>
        <dbReference type="SAM" id="MobiDB-lite"/>
    </source>
</evidence>
<reference evidence="3" key="1">
    <citation type="journal article" date="2021" name="Sci. Rep.">
        <title>Diploid genomic architecture of Nitzschia inconspicua, an elite biomass production diatom.</title>
        <authorList>
            <person name="Oliver A."/>
            <person name="Podell S."/>
            <person name="Pinowska A."/>
            <person name="Traller J.C."/>
            <person name="Smith S.R."/>
            <person name="McClure R."/>
            <person name="Beliaev A."/>
            <person name="Bohutskyi P."/>
            <person name="Hill E.A."/>
            <person name="Rabines A."/>
            <person name="Zheng H."/>
            <person name="Allen L.Z."/>
            <person name="Kuo A."/>
            <person name="Grigoriev I.V."/>
            <person name="Allen A.E."/>
            <person name="Hazlebeck D."/>
            <person name="Allen E.E."/>
        </authorList>
    </citation>
    <scope>NUCLEOTIDE SEQUENCE</scope>
    <source>
        <strain evidence="3">Hildebrandi</strain>
    </source>
</reference>
<proteinExistence type="predicted"/>
<protein>
    <submittedName>
        <fullName evidence="3">Uncharacterized protein</fullName>
    </submittedName>
</protein>
<name>A0A9K3KQ73_9STRA</name>
<comment type="caution">
    <text evidence="3">The sequence shown here is derived from an EMBL/GenBank/DDBJ whole genome shotgun (WGS) entry which is preliminary data.</text>
</comment>
<evidence type="ECO:0000313" key="4">
    <source>
        <dbReference type="Proteomes" id="UP000693970"/>
    </source>
</evidence>
<keyword evidence="2" id="KW-0732">Signal</keyword>
<accession>A0A9K3KQ73</accession>
<dbReference type="AlphaFoldDB" id="A0A9K3KQ73"/>
<feature type="signal peptide" evidence="2">
    <location>
        <begin position="1"/>
        <end position="16"/>
    </location>
</feature>
<feature type="chain" id="PRO_5039892900" evidence="2">
    <location>
        <begin position="17"/>
        <end position="274"/>
    </location>
</feature>
<dbReference type="Proteomes" id="UP000693970">
    <property type="component" value="Unassembled WGS sequence"/>
</dbReference>
<organism evidence="3 4">
    <name type="scientific">Nitzschia inconspicua</name>
    <dbReference type="NCBI Taxonomy" id="303405"/>
    <lineage>
        <taxon>Eukaryota</taxon>
        <taxon>Sar</taxon>
        <taxon>Stramenopiles</taxon>
        <taxon>Ochrophyta</taxon>
        <taxon>Bacillariophyta</taxon>
        <taxon>Bacillariophyceae</taxon>
        <taxon>Bacillariophycidae</taxon>
        <taxon>Bacillariales</taxon>
        <taxon>Bacillariaceae</taxon>
        <taxon>Nitzschia</taxon>
    </lineage>
</organism>
<keyword evidence="4" id="KW-1185">Reference proteome</keyword>
<reference evidence="3" key="2">
    <citation type="submission" date="2021-04" db="EMBL/GenBank/DDBJ databases">
        <authorList>
            <person name="Podell S."/>
        </authorList>
    </citation>
    <scope>NUCLEOTIDE SEQUENCE</scope>
    <source>
        <strain evidence="3">Hildebrandi</strain>
    </source>
</reference>
<sequence length="274" mass="31476">MTHGLVLCAAATPLLGFLQPLLLYKHSAQHRHNKQKPVLDMNTELSDRVAFNSKGSFESKYVFRMLDEILVKSWRVHQAVFDVAPSMATFEEPPSLAQVRRKLHCAETIEDYVWNTSMASLAELASLKRSILAIPNLRDDSPACAVFKQQFQKYKENNVWPMRRGALEKFIKDPFLKRLRTASFPGCEHKSGHVHELPEKITHGPSQDAQFQDEEEQPEKDELVGEDQEDEQEGDNTDEQDIEEEEIEKQYYDDVHFLAVIDSLEDSTGEEEED</sequence>
<feature type="region of interest" description="Disordered" evidence="1">
    <location>
        <begin position="198"/>
        <end position="253"/>
    </location>
</feature>
<dbReference type="EMBL" id="JAGRRH010000020">
    <property type="protein sequence ID" value="KAG7347897.1"/>
    <property type="molecule type" value="Genomic_DNA"/>
</dbReference>
<evidence type="ECO:0000256" key="2">
    <source>
        <dbReference type="SAM" id="SignalP"/>
    </source>
</evidence>